<accession>A0A2V1GZF8</accession>
<proteinExistence type="predicted"/>
<dbReference type="Pfam" id="PF00440">
    <property type="entry name" value="TetR_N"/>
    <property type="match status" value="1"/>
</dbReference>
<feature type="region of interest" description="Disordered" evidence="3">
    <location>
        <begin position="1"/>
        <end position="35"/>
    </location>
</feature>
<comment type="caution">
    <text evidence="5">The sequence shown here is derived from an EMBL/GenBank/DDBJ whole genome shotgun (WGS) entry which is preliminary data.</text>
</comment>
<keyword evidence="6" id="KW-1185">Reference proteome</keyword>
<evidence type="ECO:0000256" key="1">
    <source>
        <dbReference type="ARBA" id="ARBA00023125"/>
    </source>
</evidence>
<dbReference type="Gene3D" id="1.10.357.10">
    <property type="entry name" value="Tetracycline Repressor, domain 2"/>
    <property type="match status" value="1"/>
</dbReference>
<dbReference type="Proteomes" id="UP000244906">
    <property type="component" value="Unassembled WGS sequence"/>
</dbReference>
<name>A0A2V1GZF8_9GAMM</name>
<feature type="compositionally biased region" description="Polar residues" evidence="3">
    <location>
        <begin position="23"/>
        <end position="32"/>
    </location>
</feature>
<evidence type="ECO:0000313" key="5">
    <source>
        <dbReference type="EMBL" id="PVZ71819.1"/>
    </source>
</evidence>
<dbReference type="PROSITE" id="PS50977">
    <property type="entry name" value="HTH_TETR_2"/>
    <property type="match status" value="1"/>
</dbReference>
<evidence type="ECO:0000259" key="4">
    <source>
        <dbReference type="PROSITE" id="PS50977"/>
    </source>
</evidence>
<dbReference type="EMBL" id="QDDL01000001">
    <property type="protein sequence ID" value="PVZ71819.1"/>
    <property type="molecule type" value="Genomic_DNA"/>
</dbReference>
<sequence length="243" mass="27573">MAKPGRPKKNLPISPVPTAATGMPNSSNQPSKDSARGKLLEAAKTCFTQTPYHKVTTRMLAAEAGVTPALIRYYFINKEGLYKAMFEAVTGDVLNFLESYSENQPLTLEMLPTAFQQVIKQHPQFPVLMMREMVLGEGQYRDLFLQVIKQDRFPHFKKLIEDLQQSGQVRSDINSVFLHLHMMSITLFPWIMRSNIEFVTGLPFDNDFADSMLQHNLEVLKNGCKQDQSSDDKSIANKNSEKQ</sequence>
<dbReference type="GO" id="GO:0003677">
    <property type="term" value="F:DNA binding"/>
    <property type="evidence" value="ECO:0007669"/>
    <property type="project" value="UniProtKB-UniRule"/>
</dbReference>
<evidence type="ECO:0000256" key="3">
    <source>
        <dbReference type="SAM" id="MobiDB-lite"/>
    </source>
</evidence>
<protein>
    <recommendedName>
        <fullName evidence="4">HTH tetR-type domain-containing protein</fullName>
    </recommendedName>
</protein>
<dbReference type="SUPFAM" id="SSF48498">
    <property type="entry name" value="Tetracyclin repressor-like, C-terminal domain"/>
    <property type="match status" value="1"/>
</dbReference>
<dbReference type="InterPro" id="IPR009057">
    <property type="entry name" value="Homeodomain-like_sf"/>
</dbReference>
<dbReference type="PANTHER" id="PTHR30328">
    <property type="entry name" value="TRANSCRIPTIONAL REPRESSOR"/>
    <property type="match status" value="1"/>
</dbReference>
<dbReference type="RefSeq" id="WP_116685406.1">
    <property type="nucleotide sequence ID" value="NZ_CAWNYD010000001.1"/>
</dbReference>
<organism evidence="5 6">
    <name type="scientific">Pelagibaculum spongiae</name>
    <dbReference type="NCBI Taxonomy" id="2080658"/>
    <lineage>
        <taxon>Bacteria</taxon>
        <taxon>Pseudomonadati</taxon>
        <taxon>Pseudomonadota</taxon>
        <taxon>Gammaproteobacteria</taxon>
        <taxon>Oceanospirillales</taxon>
        <taxon>Pelagibaculum</taxon>
    </lineage>
</organism>
<evidence type="ECO:0000313" key="6">
    <source>
        <dbReference type="Proteomes" id="UP000244906"/>
    </source>
</evidence>
<keyword evidence="1 2" id="KW-0238">DNA-binding</keyword>
<evidence type="ECO:0000256" key="2">
    <source>
        <dbReference type="PROSITE-ProRule" id="PRU00335"/>
    </source>
</evidence>
<dbReference type="OrthoDB" id="2356263at2"/>
<dbReference type="SUPFAM" id="SSF46689">
    <property type="entry name" value="Homeodomain-like"/>
    <property type="match status" value="1"/>
</dbReference>
<dbReference type="InterPro" id="IPR001647">
    <property type="entry name" value="HTH_TetR"/>
</dbReference>
<reference evidence="5 6" key="1">
    <citation type="submission" date="2018-04" db="EMBL/GenBank/DDBJ databases">
        <title>Thalassorhabdus spongiae gen. nov., sp. nov., isolated from a marine sponge in South-West Iceland.</title>
        <authorList>
            <person name="Knobloch S."/>
            <person name="Daussin A."/>
            <person name="Johannsson R."/>
            <person name="Marteinsson V.T."/>
        </authorList>
    </citation>
    <scope>NUCLEOTIDE SEQUENCE [LARGE SCALE GENOMIC DNA]</scope>
    <source>
        <strain evidence="5 6">Hp12</strain>
    </source>
</reference>
<gene>
    <name evidence="5" type="ORF">DC094_01985</name>
</gene>
<feature type="DNA-binding region" description="H-T-H motif" evidence="2">
    <location>
        <begin position="56"/>
        <end position="75"/>
    </location>
</feature>
<dbReference type="InterPro" id="IPR036271">
    <property type="entry name" value="Tet_transcr_reg_TetR-rel_C_sf"/>
</dbReference>
<dbReference type="InterPro" id="IPR050109">
    <property type="entry name" value="HTH-type_TetR-like_transc_reg"/>
</dbReference>
<dbReference type="PANTHER" id="PTHR30328:SF54">
    <property type="entry name" value="HTH-TYPE TRANSCRIPTIONAL REPRESSOR SCO4008"/>
    <property type="match status" value="1"/>
</dbReference>
<feature type="domain" description="HTH tetR-type" evidence="4">
    <location>
        <begin position="33"/>
        <end position="93"/>
    </location>
</feature>
<dbReference type="AlphaFoldDB" id="A0A2V1GZF8"/>